<feature type="transmembrane region" description="Helical" evidence="6">
    <location>
        <begin position="126"/>
        <end position="144"/>
    </location>
</feature>
<evidence type="ECO:0000256" key="6">
    <source>
        <dbReference type="SAM" id="Phobius"/>
    </source>
</evidence>
<feature type="transmembrane region" description="Helical" evidence="6">
    <location>
        <begin position="101"/>
        <end position="119"/>
    </location>
</feature>
<dbReference type="EMBL" id="JAMXQU010000003">
    <property type="protein sequence ID" value="MCO6159486.1"/>
    <property type="molecule type" value="Genomic_DNA"/>
</dbReference>
<evidence type="ECO:0000256" key="3">
    <source>
        <dbReference type="ARBA" id="ARBA00022692"/>
    </source>
</evidence>
<evidence type="ECO:0000313" key="9">
    <source>
        <dbReference type="Proteomes" id="UP001523401"/>
    </source>
</evidence>
<feature type="domain" description="EamA" evidence="7">
    <location>
        <begin position="152"/>
        <end position="284"/>
    </location>
</feature>
<feature type="transmembrane region" description="Helical" evidence="6">
    <location>
        <begin position="181"/>
        <end position="200"/>
    </location>
</feature>
<dbReference type="RefSeq" id="WP_252848896.1">
    <property type="nucleotide sequence ID" value="NZ_BAPW01000023.1"/>
</dbReference>
<keyword evidence="9" id="KW-1185">Reference proteome</keyword>
<evidence type="ECO:0000256" key="2">
    <source>
        <dbReference type="ARBA" id="ARBA00007362"/>
    </source>
</evidence>
<dbReference type="PANTHER" id="PTHR32322">
    <property type="entry name" value="INNER MEMBRANE TRANSPORTER"/>
    <property type="match status" value="1"/>
</dbReference>
<dbReference type="InterPro" id="IPR037185">
    <property type="entry name" value="EmrE-like"/>
</dbReference>
<comment type="subcellular location">
    <subcellularLocation>
        <location evidence="1">Membrane</location>
        <topology evidence="1">Multi-pass membrane protein</topology>
    </subcellularLocation>
</comment>
<dbReference type="SUPFAM" id="SSF103481">
    <property type="entry name" value="Multidrug resistance efflux transporter EmrE"/>
    <property type="match status" value="2"/>
</dbReference>
<dbReference type="Pfam" id="PF00892">
    <property type="entry name" value="EamA"/>
    <property type="match status" value="2"/>
</dbReference>
<sequence length="290" mass="30270">MSLPHKQRASGTLCGIAGIVIFSGSLPATLIAETAFAPMFLTAARTIIAAMCGLALLIVLKRPRPGPGAMRPLMVVASGVVIGYPLLSACALQHIEAVRSALWTGILPLSTALFAVIRNGEKPSRIFWLLSLCGAGAVLVYAAIQTQGGSLLGDTFMLAAILACGLGYAEGAALSRTLGGWQVISWALLISSPVMLIIALLCPPQTLAYVPAEAWCSLAYVALFSGLLGFVFWYRALALGGVARIGQLQLLQPLGGLALSAMLLHERVPASMLVVTLIVLFCVFGARRAA</sequence>
<feature type="transmembrane region" description="Helical" evidence="6">
    <location>
        <begin position="72"/>
        <end position="95"/>
    </location>
</feature>
<protein>
    <submittedName>
        <fullName evidence="8">DMT family transporter</fullName>
    </submittedName>
</protein>
<name>A0ABT1CFG4_9PROT</name>
<evidence type="ECO:0000256" key="1">
    <source>
        <dbReference type="ARBA" id="ARBA00004141"/>
    </source>
</evidence>
<evidence type="ECO:0000313" key="8">
    <source>
        <dbReference type="EMBL" id="MCO6159486.1"/>
    </source>
</evidence>
<feature type="transmembrane region" description="Helical" evidence="6">
    <location>
        <begin position="270"/>
        <end position="286"/>
    </location>
</feature>
<evidence type="ECO:0000256" key="5">
    <source>
        <dbReference type="ARBA" id="ARBA00023136"/>
    </source>
</evidence>
<reference evidence="8 9" key="1">
    <citation type="submission" date="2022-06" db="EMBL/GenBank/DDBJ databases">
        <title>Whole-genome of Asaia lannensis strain LMG 27011T.</title>
        <authorList>
            <person name="Sombolestani A."/>
        </authorList>
    </citation>
    <scope>NUCLEOTIDE SEQUENCE [LARGE SCALE GENOMIC DNA]</scope>
    <source>
        <strain evidence="8 9">NBRC 102526</strain>
    </source>
</reference>
<organism evidence="8 9">
    <name type="scientific">Asaia lannensis NBRC 102526</name>
    <dbReference type="NCBI Taxonomy" id="1307926"/>
    <lineage>
        <taxon>Bacteria</taxon>
        <taxon>Pseudomonadati</taxon>
        <taxon>Pseudomonadota</taxon>
        <taxon>Alphaproteobacteria</taxon>
        <taxon>Acetobacterales</taxon>
        <taxon>Acetobacteraceae</taxon>
        <taxon>Asaia</taxon>
    </lineage>
</organism>
<evidence type="ECO:0000259" key="7">
    <source>
        <dbReference type="Pfam" id="PF00892"/>
    </source>
</evidence>
<keyword evidence="3 6" id="KW-0812">Transmembrane</keyword>
<proteinExistence type="inferred from homology"/>
<feature type="transmembrane region" description="Helical" evidence="6">
    <location>
        <begin position="38"/>
        <end position="60"/>
    </location>
</feature>
<comment type="caution">
    <text evidence="8">The sequence shown here is derived from an EMBL/GenBank/DDBJ whole genome shotgun (WGS) entry which is preliminary data.</text>
</comment>
<keyword evidence="5 6" id="KW-0472">Membrane</keyword>
<gene>
    <name evidence="8" type="ORF">NF685_05485</name>
</gene>
<feature type="transmembrane region" description="Helical" evidence="6">
    <location>
        <begin position="212"/>
        <end position="233"/>
    </location>
</feature>
<keyword evidence="4 6" id="KW-1133">Transmembrane helix</keyword>
<dbReference type="InterPro" id="IPR000620">
    <property type="entry name" value="EamA_dom"/>
</dbReference>
<dbReference type="PANTHER" id="PTHR32322:SF2">
    <property type="entry name" value="EAMA DOMAIN-CONTAINING PROTEIN"/>
    <property type="match status" value="1"/>
</dbReference>
<dbReference type="InterPro" id="IPR050638">
    <property type="entry name" value="AA-Vitamin_Transporters"/>
</dbReference>
<feature type="transmembrane region" description="Helical" evidence="6">
    <location>
        <begin position="12"/>
        <end position="32"/>
    </location>
</feature>
<dbReference type="Proteomes" id="UP001523401">
    <property type="component" value="Unassembled WGS sequence"/>
</dbReference>
<evidence type="ECO:0000256" key="4">
    <source>
        <dbReference type="ARBA" id="ARBA00022989"/>
    </source>
</evidence>
<comment type="similarity">
    <text evidence="2">Belongs to the EamA transporter family.</text>
</comment>
<feature type="domain" description="EamA" evidence="7">
    <location>
        <begin position="10"/>
        <end position="140"/>
    </location>
</feature>
<accession>A0ABT1CFG4</accession>